<gene>
    <name evidence="1" type="primary">FER</name>
    <name evidence="1" type="ORF">SDJN03_12194</name>
</gene>
<accession>A0AAV6NFA4</accession>
<reference evidence="1 2" key="1">
    <citation type="journal article" date="2021" name="Hortic Res">
        <title>The domestication of Cucurbita argyrosperma as revealed by the genome of its wild relative.</title>
        <authorList>
            <person name="Barrera-Redondo J."/>
            <person name="Sanchez-de la Vega G."/>
            <person name="Aguirre-Liguori J.A."/>
            <person name="Castellanos-Morales G."/>
            <person name="Gutierrez-Guerrero Y.T."/>
            <person name="Aguirre-Dugua X."/>
            <person name="Aguirre-Planter E."/>
            <person name="Tenaillon M.I."/>
            <person name="Lira-Saade R."/>
            <person name="Eguiarte L.E."/>
        </authorList>
    </citation>
    <scope>NUCLEOTIDE SEQUENCE [LARGE SCALE GENOMIC DNA]</scope>
    <source>
        <strain evidence="1">JBR-2021</strain>
    </source>
</reference>
<keyword evidence="1" id="KW-0808">Transferase</keyword>
<dbReference type="GO" id="GO:0009506">
    <property type="term" value="C:plasmodesma"/>
    <property type="evidence" value="ECO:0007669"/>
    <property type="project" value="TreeGrafter"/>
</dbReference>
<evidence type="ECO:0000313" key="1">
    <source>
        <dbReference type="EMBL" id="KAG6595641.1"/>
    </source>
</evidence>
<dbReference type="PANTHER" id="PTHR27003">
    <property type="entry name" value="OS07G0166700 PROTEIN"/>
    <property type="match status" value="1"/>
</dbReference>
<dbReference type="GO" id="GO:0005886">
    <property type="term" value="C:plasma membrane"/>
    <property type="evidence" value="ECO:0007669"/>
    <property type="project" value="TreeGrafter"/>
</dbReference>
<feature type="non-terminal residue" evidence="1">
    <location>
        <position position="1"/>
    </location>
</feature>
<sequence>MILVYDYMSRGTLREHLYKTHNPPLSWKQRLEICIGAARGLHYLHTALNPTLPKEEVSLAEWAAHCYIKGVLDQIIDTFLKGKIASECLKKFAGTAMKCVSDQGIDRPSIGDVLWNLEFALQLQESAEESGEVRSGMEVEGQLDVAYKGKMDPDASPGMDGNITDSRSTGISMSIGGQSLASEDSYGLTPSTVFSQILNPKGR</sequence>
<name>A0AAV6NFA4_9ROSI</name>
<evidence type="ECO:0000313" key="2">
    <source>
        <dbReference type="Proteomes" id="UP000685013"/>
    </source>
</evidence>
<dbReference type="EMBL" id="JAGKQH010000007">
    <property type="protein sequence ID" value="KAG6595641.1"/>
    <property type="molecule type" value="Genomic_DNA"/>
</dbReference>
<dbReference type="InterPro" id="IPR045272">
    <property type="entry name" value="ANXUR1/2-like"/>
</dbReference>
<keyword evidence="1" id="KW-0418">Kinase</keyword>
<dbReference type="Proteomes" id="UP000685013">
    <property type="component" value="Chromosome 7"/>
</dbReference>
<proteinExistence type="predicted"/>
<dbReference type="PANTHER" id="PTHR27003:SF460">
    <property type="entry name" value="RECEPTOR-LIKE PROTEIN KINASE FERONIA"/>
    <property type="match status" value="1"/>
</dbReference>
<comment type="caution">
    <text evidence="1">The sequence shown here is derived from an EMBL/GenBank/DDBJ whole genome shotgun (WGS) entry which is preliminary data.</text>
</comment>
<dbReference type="GO" id="GO:0004714">
    <property type="term" value="F:transmembrane receptor protein tyrosine kinase activity"/>
    <property type="evidence" value="ECO:0007669"/>
    <property type="project" value="InterPro"/>
</dbReference>
<keyword evidence="1" id="KW-0675">Receptor</keyword>
<dbReference type="AlphaFoldDB" id="A0AAV6NFA4"/>
<protein>
    <submittedName>
        <fullName evidence="1">Receptor-like protein kinase FERONIA</fullName>
    </submittedName>
</protein>
<keyword evidence="2" id="KW-1185">Reference proteome</keyword>
<organism evidence="1 2">
    <name type="scientific">Cucurbita argyrosperma subsp. sororia</name>
    <dbReference type="NCBI Taxonomy" id="37648"/>
    <lineage>
        <taxon>Eukaryota</taxon>
        <taxon>Viridiplantae</taxon>
        <taxon>Streptophyta</taxon>
        <taxon>Embryophyta</taxon>
        <taxon>Tracheophyta</taxon>
        <taxon>Spermatophyta</taxon>
        <taxon>Magnoliopsida</taxon>
        <taxon>eudicotyledons</taxon>
        <taxon>Gunneridae</taxon>
        <taxon>Pentapetalae</taxon>
        <taxon>rosids</taxon>
        <taxon>fabids</taxon>
        <taxon>Cucurbitales</taxon>
        <taxon>Cucurbitaceae</taxon>
        <taxon>Cucurbiteae</taxon>
        <taxon>Cucurbita</taxon>
    </lineage>
</organism>